<keyword evidence="4" id="KW-0548">Nucleotidyltransferase</keyword>
<evidence type="ECO:0000313" key="15">
    <source>
        <dbReference type="Proteomes" id="UP000305753"/>
    </source>
</evidence>
<evidence type="ECO:0000256" key="2">
    <source>
        <dbReference type="ARBA" id="ARBA00012417"/>
    </source>
</evidence>
<dbReference type="Gene3D" id="3.30.342.10">
    <property type="entry name" value="DNA Polymerase, chain B, domain 1"/>
    <property type="match status" value="1"/>
</dbReference>
<evidence type="ECO:0000256" key="4">
    <source>
        <dbReference type="ARBA" id="ARBA00022695"/>
    </source>
</evidence>
<evidence type="ECO:0000256" key="7">
    <source>
        <dbReference type="ARBA" id="ARBA00022801"/>
    </source>
</evidence>
<dbReference type="PRINTS" id="PR00106">
    <property type="entry name" value="DNAPOLB"/>
</dbReference>
<comment type="catalytic activity">
    <reaction evidence="11">
        <text>DNA(n) + a 2'-deoxyribonucleoside 5'-triphosphate = DNA(n+1) + diphosphate</text>
        <dbReference type="Rhea" id="RHEA:22508"/>
        <dbReference type="Rhea" id="RHEA-COMP:17339"/>
        <dbReference type="Rhea" id="RHEA-COMP:17340"/>
        <dbReference type="ChEBI" id="CHEBI:33019"/>
        <dbReference type="ChEBI" id="CHEBI:61560"/>
        <dbReference type="ChEBI" id="CHEBI:173112"/>
        <dbReference type="EC" id="2.7.7.7"/>
    </reaction>
</comment>
<dbReference type="GO" id="GO:0003677">
    <property type="term" value="F:DNA binding"/>
    <property type="evidence" value="ECO:0007669"/>
    <property type="project" value="UniProtKB-KW"/>
</dbReference>
<keyword evidence="10" id="KW-0238">DNA-binding</keyword>
<dbReference type="PANTHER" id="PTHR10322">
    <property type="entry name" value="DNA POLYMERASE CATALYTIC SUBUNIT"/>
    <property type="match status" value="1"/>
</dbReference>
<keyword evidence="7" id="KW-0378">Hydrolase</keyword>
<dbReference type="InterPro" id="IPR036397">
    <property type="entry name" value="RNaseH_sf"/>
</dbReference>
<dbReference type="Pfam" id="PF03104">
    <property type="entry name" value="DNA_pol_B_exo1"/>
    <property type="match status" value="1"/>
</dbReference>
<dbReference type="SUPFAM" id="SSF53098">
    <property type="entry name" value="Ribonuclease H-like"/>
    <property type="match status" value="1"/>
</dbReference>
<name>A0A4P2TE84_9CAUD</name>
<dbReference type="Proteomes" id="UP000305753">
    <property type="component" value="Segment"/>
</dbReference>
<evidence type="ECO:0000256" key="8">
    <source>
        <dbReference type="ARBA" id="ARBA00022932"/>
    </source>
</evidence>
<dbReference type="InterPro" id="IPR006133">
    <property type="entry name" value="DNA-dir_DNA_pol_B_exonuc"/>
</dbReference>
<dbReference type="SMART" id="SM00486">
    <property type="entry name" value="POLBc"/>
    <property type="match status" value="1"/>
</dbReference>
<reference evidence="14 15" key="1">
    <citation type="submission" date="2018-05" db="EMBL/GenBank/DDBJ databases">
        <title>Whole genome sequencing of Vibrio phage VP-1.</title>
        <authorList>
            <person name="Nandita M."/>
            <person name="Bhat S.G."/>
        </authorList>
    </citation>
    <scope>NUCLEOTIDE SEQUENCE [LARGE SCALE GENOMIC DNA]</scope>
</reference>
<dbReference type="GO" id="GO:0004518">
    <property type="term" value="F:nuclease activity"/>
    <property type="evidence" value="ECO:0007669"/>
    <property type="project" value="UniProtKB-KW"/>
</dbReference>
<evidence type="ECO:0000256" key="5">
    <source>
        <dbReference type="ARBA" id="ARBA00022705"/>
    </source>
</evidence>
<feature type="domain" description="DNA-directed DNA polymerase family B exonuclease" evidence="13">
    <location>
        <begin position="215"/>
        <end position="337"/>
    </location>
</feature>
<evidence type="ECO:0000256" key="3">
    <source>
        <dbReference type="ARBA" id="ARBA00022679"/>
    </source>
</evidence>
<dbReference type="GO" id="GO:0039693">
    <property type="term" value="P:viral DNA genome replication"/>
    <property type="evidence" value="ECO:0007669"/>
    <property type="project" value="UniProtKB-KW"/>
</dbReference>
<dbReference type="GO" id="GO:0003887">
    <property type="term" value="F:DNA-directed DNA polymerase activity"/>
    <property type="evidence" value="ECO:0007669"/>
    <property type="project" value="UniProtKB-KW"/>
</dbReference>
<dbReference type="InterPro" id="IPR023211">
    <property type="entry name" value="DNA_pol_palm_dom_sf"/>
</dbReference>
<keyword evidence="9" id="KW-1194">Viral DNA replication</keyword>
<evidence type="ECO:0000259" key="12">
    <source>
        <dbReference type="Pfam" id="PF00136"/>
    </source>
</evidence>
<evidence type="ECO:0000256" key="10">
    <source>
        <dbReference type="ARBA" id="ARBA00023125"/>
    </source>
</evidence>
<evidence type="ECO:0000256" key="11">
    <source>
        <dbReference type="ARBA" id="ARBA00049244"/>
    </source>
</evidence>
<organism evidence="14 15">
    <name type="scientific">Vibrio phage VP-1</name>
    <dbReference type="NCBI Taxonomy" id="2234088"/>
    <lineage>
        <taxon>Viruses</taxon>
        <taxon>Duplodnaviria</taxon>
        <taxon>Heunggongvirae</taxon>
        <taxon>Uroviricota</taxon>
        <taxon>Caudoviricetes</taxon>
        <taxon>Pantevenvirales</taxon>
        <taxon>Ackermannviridae</taxon>
        <taxon>Vapseptimavirus</taxon>
        <taxon>Vapseptimavirus VAP7</taxon>
    </lineage>
</organism>
<dbReference type="GO" id="GO:0006261">
    <property type="term" value="P:DNA-templated DNA replication"/>
    <property type="evidence" value="ECO:0007669"/>
    <property type="project" value="TreeGrafter"/>
</dbReference>
<dbReference type="InterPro" id="IPR006172">
    <property type="entry name" value="DNA-dir_DNA_pol_B"/>
</dbReference>
<dbReference type="InterPro" id="IPR006134">
    <property type="entry name" value="DNA-dir_DNA_pol_B_multi_dom"/>
</dbReference>
<evidence type="ECO:0000313" key="14">
    <source>
        <dbReference type="EMBL" id="AWY10132.1"/>
    </source>
</evidence>
<keyword evidence="5" id="KW-0235">DNA replication</keyword>
<dbReference type="EMBL" id="MH363700">
    <property type="protein sequence ID" value="AWY10132.1"/>
    <property type="molecule type" value="Genomic_DNA"/>
</dbReference>
<evidence type="ECO:0000256" key="6">
    <source>
        <dbReference type="ARBA" id="ARBA00022722"/>
    </source>
</evidence>
<evidence type="ECO:0000259" key="13">
    <source>
        <dbReference type="Pfam" id="PF03104"/>
    </source>
</evidence>
<dbReference type="Gene3D" id="3.30.420.10">
    <property type="entry name" value="Ribonuclease H-like superfamily/Ribonuclease H"/>
    <property type="match status" value="1"/>
</dbReference>
<comment type="similarity">
    <text evidence="1">Belongs to the DNA polymerase type-B family.</text>
</comment>
<keyword evidence="8" id="KW-0239">DNA-directed DNA polymerase</keyword>
<keyword evidence="6" id="KW-0540">Nuclease</keyword>
<dbReference type="InterPro" id="IPR050240">
    <property type="entry name" value="DNA_pol_type-B"/>
</dbReference>
<accession>A0A4P2TE84</accession>
<dbReference type="Gene3D" id="3.90.1600.10">
    <property type="entry name" value="Palm domain of DNA polymerase"/>
    <property type="match status" value="1"/>
</dbReference>
<proteinExistence type="inferred from homology"/>
<dbReference type="InterPro" id="IPR012337">
    <property type="entry name" value="RNaseH-like_sf"/>
</dbReference>
<protein>
    <recommendedName>
        <fullName evidence="2">DNA-directed DNA polymerase</fullName>
        <ecNumber evidence="2">2.7.7.7</ecNumber>
    </recommendedName>
</protein>
<dbReference type="Gene3D" id="1.20.1280.300">
    <property type="match status" value="1"/>
</dbReference>
<evidence type="ECO:0000256" key="9">
    <source>
        <dbReference type="ARBA" id="ARBA00023109"/>
    </source>
</evidence>
<keyword evidence="3" id="KW-0808">Transferase</keyword>
<evidence type="ECO:0000256" key="1">
    <source>
        <dbReference type="ARBA" id="ARBA00005755"/>
    </source>
</evidence>
<dbReference type="InterPro" id="IPR043502">
    <property type="entry name" value="DNA/RNA_pol_sf"/>
</dbReference>
<dbReference type="Gene3D" id="1.10.287.690">
    <property type="entry name" value="Helix hairpin bin"/>
    <property type="match status" value="1"/>
</dbReference>
<dbReference type="GO" id="GO:0000166">
    <property type="term" value="F:nucleotide binding"/>
    <property type="evidence" value="ECO:0007669"/>
    <property type="project" value="InterPro"/>
</dbReference>
<dbReference type="Gene3D" id="3.40.1820.10">
    <property type="entry name" value="DnaQ-like 3'-5' exonuclease"/>
    <property type="match status" value="1"/>
</dbReference>
<dbReference type="GO" id="GO:0016787">
    <property type="term" value="F:hydrolase activity"/>
    <property type="evidence" value="ECO:0007669"/>
    <property type="project" value="UniProtKB-KW"/>
</dbReference>
<dbReference type="EC" id="2.7.7.7" evidence="2"/>
<dbReference type="Pfam" id="PF00136">
    <property type="entry name" value="DNA_pol_B"/>
    <property type="match status" value="1"/>
</dbReference>
<dbReference type="PANTHER" id="PTHR10322:SF23">
    <property type="entry name" value="DNA POLYMERASE DELTA CATALYTIC SUBUNIT"/>
    <property type="match status" value="1"/>
</dbReference>
<dbReference type="SUPFAM" id="SSF56672">
    <property type="entry name" value="DNA/RNA polymerases"/>
    <property type="match status" value="1"/>
</dbReference>
<sequence>MSTSSVFYTNVARKGNKILARICDEKGQRRHIEHHFKPEFYIPDPSAKKPHAMGLGGERLKAVSFDSIWDANQWLDENKDVYGYRMFGINRYEFQFIAHKFRERLKPDDKLIHRSNVDIEVITAYRDENGNVIDSGMFPHPVIEEHTFKTKLLSERYQSNVSNFYRWFQKEFPESRVPNFIDYNAAYPISLIQHEDMNTGVMYCWALPEQKMRGKFRYDENDEEIGGLDVVYKEFQTEQEMLADYLQFWRQMEYDAWTGWNIEGFDAPYLVERVRKILGEEWVKMFSVWGHVKPRTVKSKKGKNTTYDFVGTEMLDYQQLYDCFTYVTRENMKLDTIAYYELDEKKMDYSEAKSLHTLYFDDYIKYVRYGIKDIKLVSRLENKLNLMRLAFTLAYISKCNYRDTLGTTAPWSALMYNRLLEKGMRPEIKKIYEGDVEFGGGYVKNVVPGLYRWVVSVDLNSLYPHLIQQYNIGTETLVTNAQERSDIIYELVEEVDGHIEDCKKQGNMRKLKALAALRLSLVNDTRNIVTELVNLGNFKFETLKRHNVCMAPNMQFFRRDKMSVLSEVMRELYATRKIEKKLGLTAEQKVQWIKEEMEIREGAEFEARDIEPDYDMFLKGIDMIKLAEEKHVQGDIEAAQHVFQMGYKILMNSGYGAIGSVYFSSYFDLRVAEAITFGGQLINRWNIRYINEHLNKLLGTNNFDYAFYGDTDSNYITLDNLVKQRGWDETKTVDEIVHLLDEFHKEHMDQPIKDFAQAKCDLVNGYEQRMFWEREVIAQSAVWVAPKMYAMAVNNSEGTAYAKPKVKVMGLAAKKSNYPEWCRKRLTECYKEVLLGTEAELKNKVKKFREEYMALPVDDIAAASSISDMEKYLVSPTSTKIKPGAHYAAKAGLLYNQLCDKLDVNETRIQSGDKVKLVNLTVPNPTGYNYMAFPDYLPPSLNMDKYVDYKTTFQKKFLDPLETFLKPTGMEWKKRTNLRKRFGKK</sequence>
<feature type="domain" description="DNA-directed DNA polymerase family B multifunctional" evidence="12">
    <location>
        <begin position="434"/>
        <end position="581"/>
    </location>
</feature>